<sequence length="143" mass="15271">MAAVDVINGESLLVQVEWVGSSGTYTHPCLINTERGIQFSANTTESVVPDCDDPTLPAWVSRETDGLSATINGSGMLDVASADDWFTWFNSGDAKNVKVKTDKTGGNTWTGSFRLTEFSMTGTRKEKATASITLVSDGPITQS</sequence>
<gene>
    <name evidence="1" type="ORF">Q0812_13380</name>
</gene>
<organism evidence="1 2">
    <name type="scientific">Peiella sedimenti</name>
    <dbReference type="NCBI Taxonomy" id="3061083"/>
    <lineage>
        <taxon>Bacteria</taxon>
        <taxon>Pseudomonadati</taxon>
        <taxon>Pseudomonadota</taxon>
        <taxon>Alphaproteobacteria</taxon>
        <taxon>Caulobacterales</taxon>
        <taxon>Caulobacteraceae</taxon>
        <taxon>Peiella</taxon>
    </lineage>
</organism>
<proteinExistence type="predicted"/>
<dbReference type="InterPro" id="IPR011855">
    <property type="entry name" value="Phgtail_TP901_1"/>
</dbReference>
<dbReference type="RefSeq" id="WP_302110852.1">
    <property type="nucleotide sequence ID" value="NZ_JAUKTR010000006.1"/>
</dbReference>
<comment type="caution">
    <text evidence="1">The sequence shown here is derived from an EMBL/GenBank/DDBJ whole genome shotgun (WGS) entry which is preliminary data.</text>
</comment>
<name>A0ABT8SPK6_9CAUL</name>
<reference evidence="1" key="1">
    <citation type="submission" date="2023-07" db="EMBL/GenBank/DDBJ databases">
        <title>Brevundimonas soil sp. nov., isolated from the soil of chemical plant.</title>
        <authorList>
            <person name="Wu N."/>
        </authorList>
    </citation>
    <scope>NUCLEOTIDE SEQUENCE</scope>
    <source>
        <strain evidence="1">XZ-24</strain>
    </source>
</reference>
<keyword evidence="2" id="KW-1185">Reference proteome</keyword>
<evidence type="ECO:0000313" key="1">
    <source>
        <dbReference type="EMBL" id="MDO1560421.1"/>
    </source>
</evidence>
<protein>
    <submittedName>
        <fullName evidence="1">Phage tail tube protein</fullName>
    </submittedName>
</protein>
<accession>A0ABT8SPK6</accession>
<dbReference type="EMBL" id="JAUKTR010000006">
    <property type="protein sequence ID" value="MDO1560421.1"/>
    <property type="molecule type" value="Genomic_DNA"/>
</dbReference>
<evidence type="ECO:0000313" key="2">
    <source>
        <dbReference type="Proteomes" id="UP001169063"/>
    </source>
</evidence>
<dbReference type="Proteomes" id="UP001169063">
    <property type="component" value="Unassembled WGS sequence"/>
</dbReference>
<dbReference type="Pfam" id="PF06199">
    <property type="entry name" value="Phage_tail_2"/>
    <property type="match status" value="1"/>
</dbReference>